<protein>
    <recommendedName>
        <fullName evidence="5">Secreted protein</fullName>
    </recommendedName>
</protein>
<dbReference type="RefSeq" id="WP_284875838.1">
    <property type="nucleotide sequence ID" value="NZ_CP126970.1"/>
</dbReference>
<feature type="region of interest" description="Disordered" evidence="1">
    <location>
        <begin position="126"/>
        <end position="148"/>
    </location>
</feature>
<keyword evidence="4" id="KW-1185">Reference proteome</keyword>
<reference evidence="3 4" key="1">
    <citation type="submission" date="2023-05" db="EMBL/GenBank/DDBJ databases">
        <title>Corynebacterium suedekumii sp. nov. and Corynebacterium breve sp. nov. isolated from raw cow's milk.</title>
        <authorList>
            <person name="Baer M.K."/>
            <person name="Mehl L."/>
            <person name="Hellmuth R."/>
            <person name="Marke G."/>
            <person name="Lipski A."/>
        </authorList>
    </citation>
    <scope>NUCLEOTIDE SEQUENCE [LARGE SCALE GENOMIC DNA]</scope>
    <source>
        <strain evidence="3 4">LM112</strain>
    </source>
</reference>
<evidence type="ECO:0000313" key="3">
    <source>
        <dbReference type="EMBL" id="WIM71266.1"/>
    </source>
</evidence>
<evidence type="ECO:0000256" key="1">
    <source>
        <dbReference type="SAM" id="MobiDB-lite"/>
    </source>
</evidence>
<dbReference type="Proteomes" id="UP001238805">
    <property type="component" value="Chromosome"/>
</dbReference>
<feature type="region of interest" description="Disordered" evidence="1">
    <location>
        <begin position="1"/>
        <end position="74"/>
    </location>
</feature>
<keyword evidence="2" id="KW-1133">Transmembrane helix</keyword>
<gene>
    <name evidence="3" type="ORF">QP029_05655</name>
</gene>
<accession>A0ABY8VNP9</accession>
<feature type="compositionally biased region" description="Low complexity" evidence="1">
    <location>
        <begin position="59"/>
        <end position="74"/>
    </location>
</feature>
<sequence length="173" mass="18356">MNPRNPGNPDDETRYIGPTSGGSGSSGDQGRPRQYFPGEHDPNFRYDPAYDSAHEQPYEEPYAPSSAAPAPAKKSGGALPMLLGILFGLTLLAAIAFFFLWRGAAAEADREPPAPVTVTSTVERTVTTTEEAPALPTQIPTEIPSDIVPSDLPEIDIEGWLNELTGGAPEPAP</sequence>
<proteinExistence type="predicted"/>
<evidence type="ECO:0000313" key="4">
    <source>
        <dbReference type="Proteomes" id="UP001238805"/>
    </source>
</evidence>
<keyword evidence="2" id="KW-0812">Transmembrane</keyword>
<keyword evidence="2" id="KW-0472">Membrane</keyword>
<organism evidence="3 4">
    <name type="scientific">Corynebacterium suedekumii</name>
    <dbReference type="NCBI Taxonomy" id="3049801"/>
    <lineage>
        <taxon>Bacteria</taxon>
        <taxon>Bacillati</taxon>
        <taxon>Actinomycetota</taxon>
        <taxon>Actinomycetes</taxon>
        <taxon>Mycobacteriales</taxon>
        <taxon>Corynebacteriaceae</taxon>
        <taxon>Corynebacterium</taxon>
    </lineage>
</organism>
<dbReference type="EMBL" id="CP126970">
    <property type="protein sequence ID" value="WIM71266.1"/>
    <property type="molecule type" value="Genomic_DNA"/>
</dbReference>
<evidence type="ECO:0008006" key="5">
    <source>
        <dbReference type="Google" id="ProtNLM"/>
    </source>
</evidence>
<name>A0ABY8VNP9_9CORY</name>
<feature type="transmembrane region" description="Helical" evidence="2">
    <location>
        <begin position="81"/>
        <end position="101"/>
    </location>
</feature>
<evidence type="ECO:0000256" key="2">
    <source>
        <dbReference type="SAM" id="Phobius"/>
    </source>
</evidence>